<dbReference type="InterPro" id="IPR011250">
    <property type="entry name" value="OMP/PagP_B-barrel"/>
</dbReference>
<gene>
    <name evidence="4" type="ORF">IAC77_01995</name>
</gene>
<feature type="domain" description="Outer membrane protein beta-barrel" evidence="3">
    <location>
        <begin position="7"/>
        <end position="198"/>
    </location>
</feature>
<dbReference type="Gene3D" id="2.40.160.20">
    <property type="match status" value="1"/>
</dbReference>
<reference evidence="4" key="1">
    <citation type="submission" date="2020-10" db="EMBL/GenBank/DDBJ databases">
        <authorList>
            <person name="Gilroy R."/>
        </authorList>
    </citation>
    <scope>NUCLEOTIDE SEQUENCE</scope>
    <source>
        <strain evidence="4">B1-16210</strain>
    </source>
</reference>
<dbReference type="Pfam" id="PF13505">
    <property type="entry name" value="OMP_b-brl"/>
    <property type="match status" value="1"/>
</dbReference>
<feature type="signal peptide" evidence="2">
    <location>
        <begin position="1"/>
        <end position="19"/>
    </location>
</feature>
<dbReference type="AlphaFoldDB" id="A0A940DF11"/>
<evidence type="ECO:0000256" key="2">
    <source>
        <dbReference type="SAM" id="SignalP"/>
    </source>
</evidence>
<feature type="chain" id="PRO_5038036965" evidence="2">
    <location>
        <begin position="20"/>
        <end position="200"/>
    </location>
</feature>
<organism evidence="4 5">
    <name type="scientific">Candidatus Enterousia excrementavium</name>
    <dbReference type="NCBI Taxonomy" id="2840789"/>
    <lineage>
        <taxon>Bacteria</taxon>
        <taxon>Pseudomonadati</taxon>
        <taxon>Pseudomonadota</taxon>
        <taxon>Alphaproteobacteria</taxon>
        <taxon>Candidatus Enterousia</taxon>
    </lineage>
</organism>
<comment type="caution">
    <text evidence="4">The sequence shown here is derived from an EMBL/GenBank/DDBJ whole genome shotgun (WGS) entry which is preliminary data.</text>
</comment>
<evidence type="ECO:0000256" key="1">
    <source>
        <dbReference type="ARBA" id="ARBA00022729"/>
    </source>
</evidence>
<name>A0A940DF11_9PROT</name>
<evidence type="ECO:0000313" key="5">
    <source>
        <dbReference type="Proteomes" id="UP000721442"/>
    </source>
</evidence>
<dbReference type="InterPro" id="IPR027385">
    <property type="entry name" value="Beta-barrel_OMP"/>
</dbReference>
<reference evidence="4" key="2">
    <citation type="journal article" date="2021" name="PeerJ">
        <title>Extensive microbial diversity within the chicken gut microbiome revealed by metagenomics and culture.</title>
        <authorList>
            <person name="Gilroy R."/>
            <person name="Ravi A."/>
            <person name="Getino M."/>
            <person name="Pursley I."/>
            <person name="Horton D.L."/>
            <person name="Alikhan N.F."/>
            <person name="Baker D."/>
            <person name="Gharbi K."/>
            <person name="Hall N."/>
            <person name="Watson M."/>
            <person name="Adriaenssens E.M."/>
            <person name="Foster-Nyarko E."/>
            <person name="Jarju S."/>
            <person name="Secka A."/>
            <person name="Antonio M."/>
            <person name="Oren A."/>
            <person name="Chaudhuri R.R."/>
            <person name="La Ragione R."/>
            <person name="Hildebrand F."/>
            <person name="Pallen M.J."/>
        </authorList>
    </citation>
    <scope>NUCLEOTIDE SEQUENCE</scope>
    <source>
        <strain evidence="4">B1-16210</strain>
    </source>
</reference>
<evidence type="ECO:0000259" key="3">
    <source>
        <dbReference type="Pfam" id="PF13505"/>
    </source>
</evidence>
<sequence>MKKIFPILMMCVLTVPALANEYGYDSTPKRDNYVGIRIHKNENIAFGIEPGVGDGWTLREDSFGFGAMVGNRLTDHIKIEFETEYTYAKQSGYNFNVWANMLNVYLYQQFGGAVEPFVGLGVGVSGLWGDADNGMDDATADMSWGAMAGVNFALNERVDLSLGVKYQNYGDLNLQGNGNSASVEVDGTELYISAAYKFGL</sequence>
<keyword evidence="1 2" id="KW-0732">Signal</keyword>
<protein>
    <submittedName>
        <fullName evidence="4">Porin family protein</fullName>
    </submittedName>
</protein>
<evidence type="ECO:0000313" key="4">
    <source>
        <dbReference type="EMBL" id="MBO8407214.1"/>
    </source>
</evidence>
<dbReference type="Proteomes" id="UP000721442">
    <property type="component" value="Unassembled WGS sequence"/>
</dbReference>
<proteinExistence type="predicted"/>
<dbReference type="EMBL" id="JADINE010000028">
    <property type="protein sequence ID" value="MBO8407214.1"/>
    <property type="molecule type" value="Genomic_DNA"/>
</dbReference>
<accession>A0A940DF11</accession>
<dbReference type="SUPFAM" id="SSF56925">
    <property type="entry name" value="OMPA-like"/>
    <property type="match status" value="1"/>
</dbReference>